<dbReference type="PANTHER" id="PTHR12092:SF16">
    <property type="entry name" value="PH DOMAIN-CONTAINING PROTEIN"/>
    <property type="match status" value="1"/>
</dbReference>
<dbReference type="AlphaFoldDB" id="B0ENL0"/>
<dbReference type="VEuPathDB" id="AmoebaDB:EDI_217960"/>
<dbReference type="Proteomes" id="UP000008076">
    <property type="component" value="Unassembled WGS sequence"/>
</dbReference>
<gene>
    <name evidence="3" type="ORF">EDI_217960</name>
</gene>
<accession>B0ENL0</accession>
<feature type="region of interest" description="Disordered" evidence="1">
    <location>
        <begin position="329"/>
        <end position="370"/>
    </location>
</feature>
<dbReference type="PROSITE" id="PS50003">
    <property type="entry name" value="PH_DOMAIN"/>
    <property type="match status" value="1"/>
</dbReference>
<dbReference type="PANTHER" id="PTHR12092">
    <property type="entry name" value="PLECKSTRIN"/>
    <property type="match status" value="1"/>
</dbReference>
<feature type="compositionally biased region" description="Low complexity" evidence="1">
    <location>
        <begin position="152"/>
        <end position="204"/>
    </location>
</feature>
<dbReference type="GO" id="GO:0030036">
    <property type="term" value="P:actin cytoskeleton organization"/>
    <property type="evidence" value="ECO:0007669"/>
    <property type="project" value="TreeGrafter"/>
</dbReference>
<dbReference type="RefSeq" id="XP_001739727.1">
    <property type="nucleotide sequence ID" value="XM_001739675.1"/>
</dbReference>
<organism evidence="4">
    <name type="scientific">Entamoeba dispar (strain ATCC PRA-260 / SAW760)</name>
    <dbReference type="NCBI Taxonomy" id="370354"/>
    <lineage>
        <taxon>Eukaryota</taxon>
        <taxon>Amoebozoa</taxon>
        <taxon>Evosea</taxon>
        <taxon>Archamoebae</taxon>
        <taxon>Mastigamoebida</taxon>
        <taxon>Entamoebidae</taxon>
        <taxon>Entamoeba</taxon>
    </lineage>
</organism>
<evidence type="ECO:0000313" key="4">
    <source>
        <dbReference type="Proteomes" id="UP000008076"/>
    </source>
</evidence>
<dbReference type="OMA" id="NANDKEM"/>
<dbReference type="Pfam" id="PF00169">
    <property type="entry name" value="PH"/>
    <property type="match status" value="1"/>
</dbReference>
<feature type="compositionally biased region" description="Basic and acidic residues" evidence="1">
    <location>
        <begin position="329"/>
        <end position="343"/>
    </location>
</feature>
<feature type="region of interest" description="Disordered" evidence="1">
    <location>
        <begin position="290"/>
        <end position="310"/>
    </location>
</feature>
<dbReference type="SUPFAM" id="SSF50729">
    <property type="entry name" value="PH domain-like"/>
    <property type="match status" value="1"/>
</dbReference>
<dbReference type="eggNOG" id="ENOG502RSKW">
    <property type="taxonomic scope" value="Eukaryota"/>
</dbReference>
<feature type="domain" description="PH" evidence="2">
    <location>
        <begin position="16"/>
        <end position="118"/>
    </location>
</feature>
<dbReference type="Gene3D" id="2.30.29.30">
    <property type="entry name" value="Pleckstrin-homology domain (PH domain)/Phosphotyrosine-binding domain (PTB)"/>
    <property type="match status" value="1"/>
</dbReference>
<evidence type="ECO:0000259" key="2">
    <source>
        <dbReference type="PROSITE" id="PS50003"/>
    </source>
</evidence>
<name>B0ENL0_ENTDS</name>
<sequence length="655" mass="75644">MAENEELNVSVMQLQPSIFEAWAKKQGGSVKNWKKRWFVLKPTRLWYFKAKNSTSAQGYIELTPQTTIQEETGMNVPGKKFFFSIDSRNQKGTRKFIFCVDNEVYLREFLKRIFDTIHAQQQLNLPKTTSVVVQNVEEIQLAPINVGGSQPSSLNTTQNLNNSIQSNTSPQQSTLQQSNQIISSSQETSTQSPLLDKPQNQAPKPQKKAGWVVTRPTISHGSIAQTQPSDENTTSQNGNEENKMQMQQELEDIRRVEEEKRMEKFRQQQEEYMKIQQEEEKKRIEEEIQRQMEEQQKEEEQKIRDQQEMMRQQEELLKQQELQQQLEEEERKKKELEEQEKIKQMNVITDEDDKKENGSSSTSDYDDGEDTTLQNVISFVQAFEWIGENAQEFVQLFYDNIPRRSPTHLSASVNPTGTEIFLRCTSPLSELRTIIEFFNQVGSPEEQIEKMKIEAGRNGVLAIESWISLSDKGGCDAGWNIIAEQDSLNVIQDISDPSEIDSVGIIKLWCETNHVDYVHRFGRDMGDQPPYNTEFWMDIPFNEIEMIQNAATAFMFPEIPKEVLDSCLGSRVMVKVVTSEDGFVKFSVIIEKIQEQNIKNCIELLKEDPTDVLNLQELLHIKIEGFEYTFLNEGFGYDVYNEGAKTSVVFRMGSF</sequence>
<evidence type="ECO:0000313" key="3">
    <source>
        <dbReference type="EMBL" id="EDR23891.1"/>
    </source>
</evidence>
<dbReference type="KEGG" id="edi:EDI_217960"/>
<feature type="region of interest" description="Disordered" evidence="1">
    <location>
        <begin position="145"/>
        <end position="245"/>
    </location>
</feature>
<dbReference type="InterPro" id="IPR001849">
    <property type="entry name" value="PH_domain"/>
</dbReference>
<protein>
    <recommendedName>
        <fullName evidence="2">PH domain-containing protein</fullName>
    </recommendedName>
</protein>
<dbReference type="InterPro" id="IPR037370">
    <property type="entry name" value="Pleckstrin"/>
</dbReference>
<reference evidence="4" key="1">
    <citation type="submission" date="2007-12" db="EMBL/GenBank/DDBJ databases">
        <title>Annotation of Entamoeba dispar SAW760.</title>
        <authorList>
            <person name="Lorenzi H."/>
            <person name="Inman J."/>
            <person name="Schobel S."/>
            <person name="Amedeo P."/>
            <person name="Caler E."/>
        </authorList>
    </citation>
    <scope>NUCLEOTIDE SEQUENCE [LARGE SCALE GENOMIC DNA]</scope>
    <source>
        <strain evidence="4">ATCC PRA-260 / SAW760</strain>
    </source>
</reference>
<dbReference type="SMART" id="SM00233">
    <property type="entry name" value="PH"/>
    <property type="match status" value="1"/>
</dbReference>
<dbReference type="InterPro" id="IPR011993">
    <property type="entry name" value="PH-like_dom_sf"/>
</dbReference>
<dbReference type="GO" id="GO:0005886">
    <property type="term" value="C:plasma membrane"/>
    <property type="evidence" value="ECO:0007669"/>
    <property type="project" value="TreeGrafter"/>
</dbReference>
<dbReference type="EMBL" id="DS550122">
    <property type="protein sequence ID" value="EDR23891.1"/>
    <property type="molecule type" value="Genomic_DNA"/>
</dbReference>
<dbReference type="OrthoDB" id="185175at2759"/>
<keyword evidence="4" id="KW-1185">Reference proteome</keyword>
<evidence type="ECO:0000256" key="1">
    <source>
        <dbReference type="SAM" id="MobiDB-lite"/>
    </source>
</evidence>
<feature type="compositionally biased region" description="Polar residues" evidence="1">
    <location>
        <begin position="216"/>
        <end position="245"/>
    </location>
</feature>
<proteinExistence type="predicted"/>
<dbReference type="GeneID" id="5884869"/>